<comment type="catalytic activity">
    <reaction evidence="1">
        <text>ATP + protein L-histidine = ADP + protein N-phospho-L-histidine.</text>
        <dbReference type="EC" id="2.7.13.3"/>
    </reaction>
</comment>
<dbReference type="SMART" id="SM00387">
    <property type="entry name" value="HATPase_c"/>
    <property type="match status" value="1"/>
</dbReference>
<dbReference type="PANTHER" id="PTHR43711">
    <property type="entry name" value="TWO-COMPONENT HISTIDINE KINASE"/>
    <property type="match status" value="1"/>
</dbReference>
<organism evidence="8 9">
    <name type="scientific">Roseateles asaccharophilus</name>
    <dbReference type="NCBI Taxonomy" id="582607"/>
    <lineage>
        <taxon>Bacteria</taxon>
        <taxon>Pseudomonadati</taxon>
        <taxon>Pseudomonadota</taxon>
        <taxon>Betaproteobacteria</taxon>
        <taxon>Burkholderiales</taxon>
        <taxon>Sphaerotilaceae</taxon>
        <taxon>Roseateles</taxon>
    </lineage>
</organism>
<evidence type="ECO:0000256" key="6">
    <source>
        <dbReference type="ARBA" id="ARBA00023012"/>
    </source>
</evidence>
<reference evidence="8 9" key="1">
    <citation type="submission" date="2019-03" db="EMBL/GenBank/DDBJ databases">
        <title>Genomic Encyclopedia of Type Strains, Phase IV (KMG-IV): sequencing the most valuable type-strain genomes for metagenomic binning, comparative biology and taxonomic classification.</title>
        <authorList>
            <person name="Goeker M."/>
        </authorList>
    </citation>
    <scope>NUCLEOTIDE SEQUENCE [LARGE SCALE GENOMIC DNA]</scope>
    <source>
        <strain evidence="8 9">DSM 25082</strain>
    </source>
</reference>
<evidence type="ECO:0000256" key="3">
    <source>
        <dbReference type="ARBA" id="ARBA00022553"/>
    </source>
</evidence>
<keyword evidence="4" id="KW-0808">Transferase</keyword>
<keyword evidence="5" id="KW-0418">Kinase</keyword>
<dbReference type="AlphaFoldDB" id="A0A4R6NAW7"/>
<evidence type="ECO:0000256" key="5">
    <source>
        <dbReference type="ARBA" id="ARBA00022777"/>
    </source>
</evidence>
<evidence type="ECO:0000256" key="4">
    <source>
        <dbReference type="ARBA" id="ARBA00022679"/>
    </source>
</evidence>
<accession>A0A4R6NAW7</accession>
<keyword evidence="9" id="KW-1185">Reference proteome</keyword>
<dbReference type="EMBL" id="SNXE01000001">
    <property type="protein sequence ID" value="TDP12771.1"/>
    <property type="molecule type" value="Genomic_DNA"/>
</dbReference>
<evidence type="ECO:0000256" key="2">
    <source>
        <dbReference type="ARBA" id="ARBA00012438"/>
    </source>
</evidence>
<gene>
    <name evidence="8" type="ORF">DFR39_101244</name>
</gene>
<evidence type="ECO:0000256" key="1">
    <source>
        <dbReference type="ARBA" id="ARBA00000085"/>
    </source>
</evidence>
<dbReference type="Gene3D" id="1.25.40.10">
    <property type="entry name" value="Tetratricopeptide repeat domain"/>
    <property type="match status" value="1"/>
</dbReference>
<dbReference type="Gene3D" id="3.30.565.10">
    <property type="entry name" value="Histidine kinase-like ATPase, C-terminal domain"/>
    <property type="match status" value="1"/>
</dbReference>
<dbReference type="Pfam" id="PF02518">
    <property type="entry name" value="HATPase_c"/>
    <property type="match status" value="1"/>
</dbReference>
<name>A0A4R6NAW7_9BURK</name>
<keyword evidence="3" id="KW-0597">Phosphoprotein</keyword>
<dbReference type="InterPro" id="IPR050736">
    <property type="entry name" value="Sensor_HK_Regulatory"/>
</dbReference>
<dbReference type="SUPFAM" id="SSF48452">
    <property type="entry name" value="TPR-like"/>
    <property type="match status" value="1"/>
</dbReference>
<dbReference type="GO" id="GO:0000155">
    <property type="term" value="F:phosphorelay sensor kinase activity"/>
    <property type="evidence" value="ECO:0007669"/>
    <property type="project" value="InterPro"/>
</dbReference>
<protein>
    <recommendedName>
        <fullName evidence="2">histidine kinase</fullName>
        <ecNumber evidence="2">2.7.13.3</ecNumber>
    </recommendedName>
</protein>
<dbReference type="OrthoDB" id="9812260at2"/>
<dbReference type="Gene3D" id="1.10.287.130">
    <property type="match status" value="1"/>
</dbReference>
<sequence>MDLFIDEASYLVLARSAGQAGAGVAERLALCWHQRQRDPAAALALSAQLRTLVPELGRARLDLVEAELALLRMDLPLLDQALGRARQAFEAAEDAQGLADCDWLEAWRASTEGRQPQALPWLESVRQRAGAQSQRAQAASLWSDLLQTFADPLAGRARGAPSLEQIGTLPVGVDAWAHELRGTLAAQASDYGRAAGERLQAFEKARNSGQLHRAVVAIHNAVDALNNLGIYEQSLQWMEHALELLRPRAWPLLEGHSLTQLGDTLRRLGRLDQALQALDEALDRLGGLPTSRPYAILLKCRGDLLLDRAEAEPALQTFEQLQAHGQARLHPDLGIHALRGGAQALSLLGRGQAALCRAHTALQRARDSAHVYRQIESLRALARLHAAHPALKPDEPLQAPSPALHYLLQAQDLAGTLAGFSPPGELWDELADAWAASGDMAQAYRLCRVAEAAKRRSQTDQAAQRVLAMQVLHETEQARAQAAEQARRADRLDREMAQRVQQGKLQALSRLVAGVAHELNTPLGNSLMAASNLQSRGDELHQALQVQQLRRSALEAFLDQIRSSGALLTRNLERAASLVEQFKQLAVSSDARVRQRLRLRPLCEQLLHEFQGQLASTPDLRLALVLEVDPRLILSSDPVALQQLLAELLINARLHAFAGRSQGCVSLRAAIEGERGLRLSLEDDGCGIAADNLSHVFEPFFSTRFGQGRSGLGLHICHNLALARLGGTLSVSSEPGRGCCFTLLLPDAYPELRDEALSSS</sequence>
<dbReference type="CDD" id="cd00082">
    <property type="entry name" value="HisKA"/>
    <property type="match status" value="1"/>
</dbReference>
<dbReference type="SUPFAM" id="SSF47384">
    <property type="entry name" value="Homodimeric domain of signal transducing histidine kinase"/>
    <property type="match status" value="1"/>
</dbReference>
<dbReference type="InterPro" id="IPR003661">
    <property type="entry name" value="HisK_dim/P_dom"/>
</dbReference>
<keyword evidence="6" id="KW-0902">Two-component regulatory system</keyword>
<dbReference type="RefSeq" id="WP_133601711.1">
    <property type="nucleotide sequence ID" value="NZ_JAUFPJ010000005.1"/>
</dbReference>
<dbReference type="PANTHER" id="PTHR43711:SF1">
    <property type="entry name" value="HISTIDINE KINASE 1"/>
    <property type="match status" value="1"/>
</dbReference>
<dbReference type="InterPro" id="IPR036097">
    <property type="entry name" value="HisK_dim/P_sf"/>
</dbReference>
<dbReference type="InterPro" id="IPR036890">
    <property type="entry name" value="HATPase_C_sf"/>
</dbReference>
<dbReference type="PROSITE" id="PS50109">
    <property type="entry name" value="HIS_KIN"/>
    <property type="match status" value="1"/>
</dbReference>
<dbReference type="SUPFAM" id="SSF55874">
    <property type="entry name" value="ATPase domain of HSP90 chaperone/DNA topoisomerase II/histidine kinase"/>
    <property type="match status" value="1"/>
</dbReference>
<proteinExistence type="predicted"/>
<dbReference type="EC" id="2.7.13.3" evidence="2"/>
<dbReference type="PRINTS" id="PR00344">
    <property type="entry name" value="BCTRLSENSOR"/>
</dbReference>
<evidence type="ECO:0000259" key="7">
    <source>
        <dbReference type="PROSITE" id="PS50109"/>
    </source>
</evidence>
<feature type="domain" description="Histidine kinase" evidence="7">
    <location>
        <begin position="514"/>
        <end position="749"/>
    </location>
</feature>
<dbReference type="Proteomes" id="UP000295357">
    <property type="component" value="Unassembled WGS sequence"/>
</dbReference>
<comment type="caution">
    <text evidence="8">The sequence shown here is derived from an EMBL/GenBank/DDBJ whole genome shotgun (WGS) entry which is preliminary data.</text>
</comment>
<dbReference type="InterPro" id="IPR011990">
    <property type="entry name" value="TPR-like_helical_dom_sf"/>
</dbReference>
<dbReference type="InterPro" id="IPR004358">
    <property type="entry name" value="Sig_transdc_His_kin-like_C"/>
</dbReference>
<evidence type="ECO:0000313" key="8">
    <source>
        <dbReference type="EMBL" id="TDP12771.1"/>
    </source>
</evidence>
<dbReference type="InterPro" id="IPR005467">
    <property type="entry name" value="His_kinase_dom"/>
</dbReference>
<dbReference type="InterPro" id="IPR003594">
    <property type="entry name" value="HATPase_dom"/>
</dbReference>
<evidence type="ECO:0000313" key="9">
    <source>
        <dbReference type="Proteomes" id="UP000295357"/>
    </source>
</evidence>